<feature type="domain" description="ATPase PglY C-terminal" evidence="4">
    <location>
        <begin position="994"/>
        <end position="1162"/>
    </location>
</feature>
<reference evidence="5" key="1">
    <citation type="submission" date="2022-12" db="EMBL/GenBank/DDBJ databases">
        <title>Whole genome sequence of Mycolicibacterium iranicum strain SBH312.</title>
        <authorList>
            <person name="Jani J."/>
            <person name="Arifin Mustapha Z."/>
            <person name="Ahmed K."/>
            <person name="Kai Ling C."/>
        </authorList>
    </citation>
    <scope>NUCLEOTIDE SEQUENCE</scope>
    <source>
        <strain evidence="5">SBH312</strain>
    </source>
</reference>
<evidence type="ECO:0000313" key="6">
    <source>
        <dbReference type="Proteomes" id="UP001084650"/>
    </source>
</evidence>
<dbReference type="EMBL" id="JAPQYE010000002">
    <property type="protein sequence ID" value="MCZ0727257.1"/>
    <property type="molecule type" value="Genomic_DNA"/>
</dbReference>
<dbReference type="InterPro" id="IPR058748">
    <property type="entry name" value="PglY_5th"/>
</dbReference>
<comment type="caution">
    <text evidence="5">The sequence shown here is derived from an EMBL/GenBank/DDBJ whole genome shotgun (WGS) entry which is preliminary data.</text>
</comment>
<evidence type="ECO:0000259" key="3">
    <source>
        <dbReference type="Pfam" id="PF26381"/>
    </source>
</evidence>
<dbReference type="Proteomes" id="UP001084650">
    <property type="component" value="Unassembled WGS sequence"/>
</dbReference>
<dbReference type="InterPro" id="IPR045725">
    <property type="entry name" value="DUF6079_N"/>
</dbReference>
<dbReference type="Pfam" id="PF26382">
    <property type="entry name" value="BREX_PglY_6th"/>
    <property type="match status" value="1"/>
</dbReference>
<feature type="domain" description="DUF6079" evidence="2">
    <location>
        <begin position="45"/>
        <end position="118"/>
    </location>
</feature>
<dbReference type="RefSeq" id="WP_268785399.1">
    <property type="nucleotide sequence ID" value="NZ_JAPQYE010000002.1"/>
</dbReference>
<organism evidence="5 6">
    <name type="scientific">Mycolicibacterium iranicum</name>
    <name type="common">Mycobacterium iranicum</name>
    <dbReference type="NCBI Taxonomy" id="912594"/>
    <lineage>
        <taxon>Bacteria</taxon>
        <taxon>Bacillati</taxon>
        <taxon>Actinomycetota</taxon>
        <taxon>Actinomycetes</taxon>
        <taxon>Mycobacteriales</taxon>
        <taxon>Mycobacteriaceae</taxon>
        <taxon>Mycolicibacterium</taxon>
    </lineage>
</organism>
<protein>
    <submittedName>
        <fullName evidence="5">DUF6079 family protein</fullName>
    </submittedName>
</protein>
<accession>A0ABT4HAT3</accession>
<feature type="domain" description="ATPase PglY 5th" evidence="3">
    <location>
        <begin position="854"/>
        <end position="949"/>
    </location>
</feature>
<gene>
    <name evidence="5" type="ORF">OY187_04300</name>
</gene>
<dbReference type="Pfam" id="PF26381">
    <property type="entry name" value="BREX_PglY_5th"/>
    <property type="match status" value="1"/>
</dbReference>
<proteinExistence type="predicted"/>
<evidence type="ECO:0000259" key="2">
    <source>
        <dbReference type="Pfam" id="PF19557"/>
    </source>
</evidence>
<keyword evidence="6" id="KW-1185">Reference proteome</keyword>
<name>A0ABT4HAT3_MYCIR</name>
<evidence type="ECO:0000256" key="1">
    <source>
        <dbReference type="SAM" id="MobiDB-lite"/>
    </source>
</evidence>
<sequence>MDAASRDSWTEGVAMTDLSLPLRDAIDIPLAVHDDDFVLQIHRAQEAASQTLADYVVTDSIAEAFDKGLSLVEATLSSGSSKGAFIHGSFGSGKSHYMAVMHLLLSGNAQAKALSGLQAAVARHETLLGRNLLAIDYHLIGAESFESALFGGYLATMKRRHPQAAAPVLHRSDSLFENADQLRSQLGDNQFFARFEAGGSGSSGWGTFATTLTPELYDAARTKPASDPDRQRVVADLVRTYFPAFENTGTWLDMTDGLRAMTEHAKSLGYDGVVLFLDELVLWLANHLRDTAFIQTETSKVAKLVETGMGTLPIPLASFVARQRNLKDFLGGGAVGAEQVALDDSFQWWEGRFEKITLAAANLPQIVNKRLLQPTNETGRDALASAVARVRANPVAFKHLLTDEAGSAAVDFEQVYPFSPALVDAMVALSSIMQRERTALKIMSELLSRGRDELTVGDVIPVGDLFDVVVLGDAEPLTDDMKNLFRAARTFYTRKMRPYLLNRHGLIEDEAKGLARNHAFRRDDRLAKTLLVAAIAPGAASLKDLTASKLAALNFGTVVSMIPGQEAIQVVALARDWSAEFGEITVGPQAGDPVITLQLSGVDYDSVLVHVQNEDTHENRRGLLRHLLAQQIGASPTGALGSEYSLSHVWRGQKREVDVVFGNVRDARALPDAALTATDGRWKLVVDFPFDDDGHPPSDDVLRLVQLKQDGRVSDTIAWLPHFLTATRMDDIGKLVVLDYLLTGARFDQYSTSLPVNDREPARRQLTNQRDSLRDQIVLALRQAYGIDAATDDYLGERVPEGNTFVTLAPDYDPRKPSSPSFSEAVVAVLNGGLDARFPSHPDVDRGTDEVRRAEFTAVLDLAREAMAKGGRIDTVDRSTASRVRRVVDAYGVGTLSEVTYVLDTAHFARHDDFTKALAGGDPTVGTLRGALAHTGMTTDAQDLLILAWVALTDRQLLRYGSPAGSPGIGGLANDITLQEPVLPSQEDWTNALTRGKAIFGVGANEYHLSSGAVQRLGDELLAKLRQLDPGATDLVGALEAHSDILGLGDVSPRLATARRARDLVEALRDADHVSRIRVVAEFDLPDELHPLARSLASAADVAAALQGANWQLLNQLPNLTGERAESALAALRAAADADQLHVDLAPALAAAAHEVTQILVELRGKGARPDDKSAAEQQRWRREQEDQRRREQEEELKRREQEAADRERRLREQEEEWRQRQEEAKRESERRAQQGHTVEVEDVSQVEVLLQKLTEELSRPVEGKKLRVDWRWL</sequence>
<evidence type="ECO:0000313" key="5">
    <source>
        <dbReference type="EMBL" id="MCZ0727257.1"/>
    </source>
</evidence>
<feature type="compositionally biased region" description="Basic and acidic residues" evidence="1">
    <location>
        <begin position="1167"/>
        <end position="1233"/>
    </location>
</feature>
<feature type="region of interest" description="Disordered" evidence="1">
    <location>
        <begin position="1167"/>
        <end position="1239"/>
    </location>
</feature>
<dbReference type="Pfam" id="PF19557">
    <property type="entry name" value="DUF6079_1st"/>
    <property type="match status" value="1"/>
</dbReference>
<evidence type="ECO:0000259" key="4">
    <source>
        <dbReference type="Pfam" id="PF26382"/>
    </source>
</evidence>
<dbReference type="InterPro" id="IPR058747">
    <property type="entry name" value="PglY_C"/>
</dbReference>